<gene>
    <name evidence="9" type="ORF">ACFO0C_27265</name>
</gene>
<accession>A0ABV8IXV8</accession>
<dbReference type="InterPro" id="IPR015414">
    <property type="entry name" value="TMEM64"/>
</dbReference>
<reference evidence="10" key="1">
    <citation type="journal article" date="2019" name="Int. J. Syst. Evol. Microbiol.">
        <title>The Global Catalogue of Microorganisms (GCM) 10K type strain sequencing project: providing services to taxonomists for standard genome sequencing and annotation.</title>
        <authorList>
            <consortium name="The Broad Institute Genomics Platform"/>
            <consortium name="The Broad Institute Genome Sequencing Center for Infectious Disease"/>
            <person name="Wu L."/>
            <person name="Ma J."/>
        </authorList>
    </citation>
    <scope>NUCLEOTIDE SEQUENCE [LARGE SCALE GENOMIC DNA]</scope>
    <source>
        <strain evidence="10">TBRC 5832</strain>
    </source>
</reference>
<organism evidence="9 10">
    <name type="scientific">Actinoplanes subglobosus</name>
    <dbReference type="NCBI Taxonomy" id="1547892"/>
    <lineage>
        <taxon>Bacteria</taxon>
        <taxon>Bacillati</taxon>
        <taxon>Actinomycetota</taxon>
        <taxon>Actinomycetes</taxon>
        <taxon>Micromonosporales</taxon>
        <taxon>Micromonosporaceae</taxon>
        <taxon>Actinoplanes</taxon>
    </lineage>
</organism>
<evidence type="ECO:0000256" key="1">
    <source>
        <dbReference type="ARBA" id="ARBA00004651"/>
    </source>
</evidence>
<feature type="transmembrane region" description="Helical" evidence="7">
    <location>
        <begin position="90"/>
        <end position="110"/>
    </location>
</feature>
<dbReference type="PANTHER" id="PTHR12677">
    <property type="entry name" value="GOLGI APPARATUS MEMBRANE PROTEIN TVP38-RELATED"/>
    <property type="match status" value="1"/>
</dbReference>
<evidence type="ECO:0000256" key="6">
    <source>
        <dbReference type="ARBA" id="ARBA00023136"/>
    </source>
</evidence>
<protein>
    <recommendedName>
        <fullName evidence="7">TVP38/TMEM64 family membrane protein</fullName>
    </recommendedName>
</protein>
<feature type="transmembrane region" description="Helical" evidence="7">
    <location>
        <begin position="130"/>
        <end position="152"/>
    </location>
</feature>
<comment type="similarity">
    <text evidence="2 7">Belongs to the TVP38/TMEM64 family.</text>
</comment>
<proteinExistence type="inferred from homology"/>
<evidence type="ECO:0000259" key="8">
    <source>
        <dbReference type="Pfam" id="PF09335"/>
    </source>
</evidence>
<dbReference type="EMBL" id="JBHSBL010000019">
    <property type="protein sequence ID" value="MFC4068645.1"/>
    <property type="molecule type" value="Genomic_DNA"/>
</dbReference>
<name>A0ABV8IXV8_9ACTN</name>
<keyword evidence="3 7" id="KW-1003">Cell membrane</keyword>
<feature type="transmembrane region" description="Helical" evidence="7">
    <location>
        <begin position="194"/>
        <end position="215"/>
    </location>
</feature>
<dbReference type="Proteomes" id="UP001595867">
    <property type="component" value="Unassembled WGS sequence"/>
</dbReference>
<evidence type="ECO:0000256" key="4">
    <source>
        <dbReference type="ARBA" id="ARBA00022692"/>
    </source>
</evidence>
<dbReference type="Pfam" id="PF09335">
    <property type="entry name" value="VTT_dom"/>
    <property type="match status" value="1"/>
</dbReference>
<evidence type="ECO:0000256" key="5">
    <source>
        <dbReference type="ARBA" id="ARBA00022989"/>
    </source>
</evidence>
<dbReference type="InterPro" id="IPR032816">
    <property type="entry name" value="VTT_dom"/>
</dbReference>
<keyword evidence="5 7" id="KW-1133">Transmembrane helix</keyword>
<keyword evidence="4 7" id="KW-0812">Transmembrane</keyword>
<comment type="subcellular location">
    <subcellularLocation>
        <location evidence="1 7">Cell membrane</location>
        <topology evidence="1 7">Multi-pass membrane protein</topology>
    </subcellularLocation>
</comment>
<evidence type="ECO:0000313" key="9">
    <source>
        <dbReference type="EMBL" id="MFC4068645.1"/>
    </source>
</evidence>
<feature type="domain" description="VTT" evidence="8">
    <location>
        <begin position="70"/>
        <end position="184"/>
    </location>
</feature>
<evidence type="ECO:0000256" key="2">
    <source>
        <dbReference type="ARBA" id="ARBA00008640"/>
    </source>
</evidence>
<keyword evidence="6 7" id="KW-0472">Membrane</keyword>
<evidence type="ECO:0000313" key="10">
    <source>
        <dbReference type="Proteomes" id="UP001595867"/>
    </source>
</evidence>
<keyword evidence="10" id="KW-1185">Reference proteome</keyword>
<dbReference type="PANTHER" id="PTHR12677:SF58">
    <property type="entry name" value="TVP38_TMEM64 FAMILY MEMBRANE PROTEIN RV0625C"/>
    <property type="match status" value="1"/>
</dbReference>
<evidence type="ECO:0000256" key="3">
    <source>
        <dbReference type="ARBA" id="ARBA00022475"/>
    </source>
</evidence>
<sequence length="227" mass="22373">MLERPARAGRPRRAGIRMAVLAGAVAAAAGVVSVTGVPDADRIAALTAGWGPFGPIAMIVLAAVLMVALVPRSALAAGAGLAFGPWQGSLYVLGGAAVAALVAFAAGRMLGRDFVAARARLSAVDSWLSARGAFGVALLRLLPVAPFGLVSYGYGTTGIRVGSYLAGTAMGAAPATVVYAGLGASATEPGSPAFLLAVVAAVTLAVGGAVASAILRRRRVAARPAES</sequence>
<evidence type="ECO:0000256" key="7">
    <source>
        <dbReference type="RuleBase" id="RU366058"/>
    </source>
</evidence>
<feature type="transmembrane region" description="Helical" evidence="7">
    <location>
        <begin position="52"/>
        <end position="70"/>
    </location>
</feature>
<dbReference type="RefSeq" id="WP_378069536.1">
    <property type="nucleotide sequence ID" value="NZ_JBHSBL010000019.1"/>
</dbReference>
<feature type="transmembrane region" description="Helical" evidence="7">
    <location>
        <begin position="164"/>
        <end position="182"/>
    </location>
</feature>
<comment type="caution">
    <text evidence="9">The sequence shown here is derived from an EMBL/GenBank/DDBJ whole genome shotgun (WGS) entry which is preliminary data.</text>
</comment>